<dbReference type="InterPro" id="IPR043128">
    <property type="entry name" value="Rev_trsase/Diguanyl_cyclase"/>
</dbReference>
<organism evidence="1 2">
    <name type="scientific">Plakobranchus ocellatus</name>
    <dbReference type="NCBI Taxonomy" id="259542"/>
    <lineage>
        <taxon>Eukaryota</taxon>
        <taxon>Metazoa</taxon>
        <taxon>Spiralia</taxon>
        <taxon>Lophotrochozoa</taxon>
        <taxon>Mollusca</taxon>
        <taxon>Gastropoda</taxon>
        <taxon>Heterobranchia</taxon>
        <taxon>Euthyneura</taxon>
        <taxon>Panpulmonata</taxon>
        <taxon>Sacoglossa</taxon>
        <taxon>Placobranchoidea</taxon>
        <taxon>Plakobranchidae</taxon>
        <taxon>Plakobranchus</taxon>
    </lineage>
</organism>
<dbReference type="SUPFAM" id="SSF56672">
    <property type="entry name" value="DNA/RNA polymerases"/>
    <property type="match status" value="1"/>
</dbReference>
<dbReference type="PANTHER" id="PTHR37984">
    <property type="entry name" value="PROTEIN CBG26694"/>
    <property type="match status" value="1"/>
</dbReference>
<accession>A0AAV4CSK3</accession>
<keyword evidence="2" id="KW-1185">Reference proteome</keyword>
<dbReference type="Gene3D" id="3.10.10.10">
    <property type="entry name" value="HIV Type 1 Reverse Transcriptase, subunit A, domain 1"/>
    <property type="match status" value="1"/>
</dbReference>
<gene>
    <name evidence="1" type="ORF">PoB_006135800</name>
</gene>
<sequence length="258" mass="29573">MEIRAITHDFVDITQEYPRLLFHELGTFPDYQHEILLTDDAVPSAEKLRPVHLARRQKVSEEVQNMDDLGIWEATDKSSWFHHMVTVPKPNGDYRITKDSTLNRYVILDRFRFSNPNEPRSATVFTNLDLRKAFFHIELAPDSIVWAVNRVASPYSATVVPQLQLRTIGVQLATSASDAQGLHSRGPYRVGGRVFARQPQIPLNVVKVLGNWTYRLSDGQTCNTRKLRRHLEPEAPLLHHHDTMYHSTSCETLSTPEP</sequence>
<name>A0AAV4CSK3_9GAST</name>
<evidence type="ECO:0000313" key="2">
    <source>
        <dbReference type="Proteomes" id="UP000735302"/>
    </source>
</evidence>
<dbReference type="Proteomes" id="UP000735302">
    <property type="component" value="Unassembled WGS sequence"/>
</dbReference>
<dbReference type="Gene3D" id="3.30.70.270">
    <property type="match status" value="1"/>
</dbReference>
<dbReference type="AlphaFoldDB" id="A0AAV4CSK3"/>
<comment type="caution">
    <text evidence="1">The sequence shown here is derived from an EMBL/GenBank/DDBJ whole genome shotgun (WGS) entry which is preliminary data.</text>
</comment>
<reference evidence="1 2" key="1">
    <citation type="journal article" date="2021" name="Elife">
        <title>Chloroplast acquisition without the gene transfer in kleptoplastic sea slugs, Plakobranchus ocellatus.</title>
        <authorList>
            <person name="Maeda T."/>
            <person name="Takahashi S."/>
            <person name="Yoshida T."/>
            <person name="Shimamura S."/>
            <person name="Takaki Y."/>
            <person name="Nagai Y."/>
            <person name="Toyoda A."/>
            <person name="Suzuki Y."/>
            <person name="Arimoto A."/>
            <person name="Ishii H."/>
            <person name="Satoh N."/>
            <person name="Nishiyama T."/>
            <person name="Hasebe M."/>
            <person name="Maruyama T."/>
            <person name="Minagawa J."/>
            <person name="Obokata J."/>
            <person name="Shigenobu S."/>
        </authorList>
    </citation>
    <scope>NUCLEOTIDE SEQUENCE [LARGE SCALE GENOMIC DNA]</scope>
</reference>
<dbReference type="InterPro" id="IPR050951">
    <property type="entry name" value="Retrovirus_Pol_polyprotein"/>
</dbReference>
<dbReference type="EMBL" id="BLXT01006948">
    <property type="protein sequence ID" value="GFO34853.1"/>
    <property type="molecule type" value="Genomic_DNA"/>
</dbReference>
<proteinExistence type="predicted"/>
<dbReference type="PANTHER" id="PTHR37984:SF15">
    <property type="entry name" value="INTEGRASE CATALYTIC DOMAIN-CONTAINING PROTEIN"/>
    <property type="match status" value="1"/>
</dbReference>
<protein>
    <recommendedName>
        <fullName evidence="3">Reverse transcriptase domain-containing protein</fullName>
    </recommendedName>
</protein>
<evidence type="ECO:0008006" key="3">
    <source>
        <dbReference type="Google" id="ProtNLM"/>
    </source>
</evidence>
<evidence type="ECO:0000313" key="1">
    <source>
        <dbReference type="EMBL" id="GFO34853.1"/>
    </source>
</evidence>
<dbReference type="InterPro" id="IPR043502">
    <property type="entry name" value="DNA/RNA_pol_sf"/>
</dbReference>